<protein>
    <submittedName>
        <fullName evidence="2">Uncharacterized protein</fullName>
    </submittedName>
</protein>
<reference evidence="2" key="1">
    <citation type="submission" date="2022-10" db="EMBL/GenBank/DDBJ databases">
        <title>Culturing micro-colonial fungi from biological soil crusts in the Mojave desert and describing Neophaeococcomyces mojavensis, and introducing the new genera and species Taxawa tesnikishii.</title>
        <authorList>
            <person name="Kurbessoian T."/>
            <person name="Stajich J.E."/>
        </authorList>
    </citation>
    <scope>NUCLEOTIDE SEQUENCE</scope>
    <source>
        <strain evidence="2">TK_41</strain>
    </source>
</reference>
<organism evidence="2 3">
    <name type="scientific">Cladophialophora chaetospira</name>
    <dbReference type="NCBI Taxonomy" id="386627"/>
    <lineage>
        <taxon>Eukaryota</taxon>
        <taxon>Fungi</taxon>
        <taxon>Dikarya</taxon>
        <taxon>Ascomycota</taxon>
        <taxon>Pezizomycotina</taxon>
        <taxon>Eurotiomycetes</taxon>
        <taxon>Chaetothyriomycetidae</taxon>
        <taxon>Chaetothyriales</taxon>
        <taxon>Herpotrichiellaceae</taxon>
        <taxon>Cladophialophora</taxon>
    </lineage>
</organism>
<feature type="compositionally biased region" description="Basic residues" evidence="1">
    <location>
        <begin position="504"/>
        <end position="515"/>
    </location>
</feature>
<keyword evidence="3" id="KW-1185">Reference proteome</keyword>
<evidence type="ECO:0000313" key="3">
    <source>
        <dbReference type="Proteomes" id="UP001172673"/>
    </source>
</evidence>
<feature type="region of interest" description="Disordered" evidence="1">
    <location>
        <begin position="200"/>
        <end position="219"/>
    </location>
</feature>
<evidence type="ECO:0000313" key="2">
    <source>
        <dbReference type="EMBL" id="KAJ9605759.1"/>
    </source>
</evidence>
<sequence length="515" mass="59171">MRVKSTRPDWKRGGNLDVEVRSDIEQDIYFQAHELSDGSVQHEQLIVPSLTRQESIAHQEEWPSSDDVEKPTQFFRQFETINRQRENLQHLRIRLREDRRSMKPARQRLLQATTEVLGRFQHLAERGNGYGTMIHDQVPDLAQIVSELEQMEIMYDQLEGDLIPAEYRLKESEEKLYERTLGGPTHGFVASDMYKAERQPDAPVSESDGNAHAFQDEPDAVGPGYSLQIRAHRQMVAETLTRLDAEHAYLPAEAARRSKVGAKLDEDDQHLLDSYIQSRGRLWSKLAQIDGLLEERALLQNSEHLLSGIGAEFEQIETQPILNELLQPELGFHQWRDSPHDSSHDTTEITLRLGDKDFAARENVFLQSLDSTAKSRSTAKIFPGIIFQKYQTNSESWFESVCGWLLQCAESSWASFDRFFRSRFDEESVSNYNLLRDYLYSRRPTALFIPAYRASQDLDSLNSALLSSEDITLPALDITDQRSLQSDRFSRRNNRSAPATWSSRTRRAHSRAATG</sequence>
<dbReference type="EMBL" id="JAPDRK010000015">
    <property type="protein sequence ID" value="KAJ9605759.1"/>
    <property type="molecule type" value="Genomic_DNA"/>
</dbReference>
<dbReference type="AlphaFoldDB" id="A0AA38X2R5"/>
<proteinExistence type="predicted"/>
<name>A0AA38X2R5_9EURO</name>
<gene>
    <name evidence="2" type="ORF">H2200_009608</name>
</gene>
<accession>A0AA38X2R5</accession>
<evidence type="ECO:0000256" key="1">
    <source>
        <dbReference type="SAM" id="MobiDB-lite"/>
    </source>
</evidence>
<feature type="region of interest" description="Disordered" evidence="1">
    <location>
        <begin position="487"/>
        <end position="515"/>
    </location>
</feature>
<dbReference type="Proteomes" id="UP001172673">
    <property type="component" value="Unassembled WGS sequence"/>
</dbReference>
<comment type="caution">
    <text evidence="2">The sequence shown here is derived from an EMBL/GenBank/DDBJ whole genome shotgun (WGS) entry which is preliminary data.</text>
</comment>